<protein>
    <submittedName>
        <fullName evidence="8">PTS lactose/cellobiose transporter subunit IIA</fullName>
    </submittedName>
</protein>
<dbReference type="EMBL" id="JALDAW010000013">
    <property type="protein sequence ID" value="MDY5168247.1"/>
    <property type="molecule type" value="Genomic_DNA"/>
</dbReference>
<accession>A0AB35UJL5</accession>
<feature type="modified residue" description="Phosphohistidine; by HPr" evidence="7">
    <location>
        <position position="78"/>
    </location>
</feature>
<keyword evidence="4" id="KW-0598">Phosphotransferase system</keyword>
<dbReference type="PANTHER" id="PTHR34382">
    <property type="entry name" value="PTS SYSTEM N,N'-DIACETYLCHITOBIOSE-SPECIFIC EIIA COMPONENT"/>
    <property type="match status" value="1"/>
</dbReference>
<keyword evidence="6" id="KW-0479">Metal-binding</keyword>
<dbReference type="Gene3D" id="1.20.58.80">
    <property type="entry name" value="Phosphotransferase system, lactose/cellobiose-type IIA subunit"/>
    <property type="match status" value="1"/>
</dbReference>
<dbReference type="PROSITE" id="PS51095">
    <property type="entry name" value="PTS_EIIA_TYPE_3"/>
    <property type="match status" value="1"/>
</dbReference>
<dbReference type="RefSeq" id="WP_118454621.1">
    <property type="nucleotide sequence ID" value="NZ_BAABZA010000006.1"/>
</dbReference>
<gene>
    <name evidence="8" type="ORF">MQE39_08980</name>
</gene>
<evidence type="ECO:0000256" key="4">
    <source>
        <dbReference type="ARBA" id="ARBA00022683"/>
    </source>
</evidence>
<dbReference type="GO" id="GO:0016740">
    <property type="term" value="F:transferase activity"/>
    <property type="evidence" value="ECO:0007669"/>
    <property type="project" value="UniProtKB-KW"/>
</dbReference>
<dbReference type="PANTHER" id="PTHR34382:SF7">
    <property type="entry name" value="PTS SYSTEM N,N'-DIACETYLCHITOBIOSE-SPECIFIC EIIA COMPONENT"/>
    <property type="match status" value="1"/>
</dbReference>
<feature type="binding site" evidence="6">
    <location>
        <position position="81"/>
    </location>
    <ligand>
        <name>Mg(2+)</name>
        <dbReference type="ChEBI" id="CHEBI:18420"/>
        <note>ligand shared between all trimeric partners</note>
    </ligand>
</feature>
<evidence type="ECO:0000256" key="3">
    <source>
        <dbReference type="ARBA" id="ARBA00022679"/>
    </source>
</evidence>
<dbReference type="GO" id="GO:0009401">
    <property type="term" value="P:phosphoenolpyruvate-dependent sugar phosphotransferase system"/>
    <property type="evidence" value="ECO:0007669"/>
    <property type="project" value="UniProtKB-KW"/>
</dbReference>
<keyword evidence="3" id="KW-0808">Transferase</keyword>
<evidence type="ECO:0000313" key="9">
    <source>
        <dbReference type="Proteomes" id="UP001276902"/>
    </source>
</evidence>
<evidence type="ECO:0000256" key="7">
    <source>
        <dbReference type="PROSITE-ProRule" id="PRU00418"/>
    </source>
</evidence>
<comment type="cofactor">
    <cofactor evidence="6">
        <name>Mg(2+)</name>
        <dbReference type="ChEBI" id="CHEBI:18420"/>
    </cofactor>
    <text evidence="6">Binds 1 Mg(2+) ion per trimer.</text>
</comment>
<reference evidence="8" key="1">
    <citation type="submission" date="2022-03" db="EMBL/GenBank/DDBJ databases">
        <title>First case of bacteraemia caused by Dielma fastidiosa in a patient hospitalised with diverticulitis.</title>
        <authorList>
            <person name="Forman-Ankjaer B."/>
            <person name="Hvid-Jensen F."/>
            <person name="Kobel C.M."/>
            <person name="Greve T."/>
        </authorList>
    </citation>
    <scope>NUCLEOTIDE SEQUENCE</scope>
    <source>
        <strain evidence="8">AUH_DF_2021</strain>
    </source>
</reference>
<evidence type="ECO:0000256" key="1">
    <source>
        <dbReference type="ARBA" id="ARBA00022448"/>
    </source>
</evidence>
<sequence>MNNSEMEALIMQLIMNSGNAKSLAMEAIKFARSNQLGEAEAKISEASDAINLAHNIQTQLLTLEASGQDFKFSLLLTHSQDHMMNSITTIDLAKEFVYLWKSLKGETN</sequence>
<keyword evidence="2" id="KW-0762">Sugar transport</keyword>
<evidence type="ECO:0000256" key="2">
    <source>
        <dbReference type="ARBA" id="ARBA00022597"/>
    </source>
</evidence>
<dbReference type="Pfam" id="PF02255">
    <property type="entry name" value="PTS_IIA"/>
    <property type="match status" value="1"/>
</dbReference>
<dbReference type="GeneID" id="94441010"/>
<dbReference type="InterPro" id="IPR003188">
    <property type="entry name" value="PTS_IIA_lac/cel"/>
</dbReference>
<feature type="active site" description="Tele-phosphohistidine intermediate" evidence="5">
    <location>
        <position position="78"/>
    </location>
</feature>
<dbReference type="GO" id="GO:0046872">
    <property type="term" value="F:metal ion binding"/>
    <property type="evidence" value="ECO:0007669"/>
    <property type="project" value="UniProtKB-KW"/>
</dbReference>
<evidence type="ECO:0000313" key="8">
    <source>
        <dbReference type="EMBL" id="MDY5168247.1"/>
    </source>
</evidence>
<dbReference type="PIRSF" id="PIRSF000699">
    <property type="entry name" value="PTS_IILac_III"/>
    <property type="match status" value="1"/>
</dbReference>
<evidence type="ECO:0000256" key="5">
    <source>
        <dbReference type="PIRSR" id="PIRSR000699-1"/>
    </source>
</evidence>
<dbReference type="SUPFAM" id="SSF46973">
    <property type="entry name" value="Enzyme IIa from lactose specific PTS, IIa-lac"/>
    <property type="match status" value="1"/>
</dbReference>
<dbReference type="CDD" id="cd00215">
    <property type="entry name" value="PTS_IIA_lac"/>
    <property type="match status" value="1"/>
</dbReference>
<dbReference type="InterPro" id="IPR036542">
    <property type="entry name" value="PTS_IIA_lac/cel_sf"/>
</dbReference>
<name>A0AB35UJL5_9FIRM</name>
<comment type="caution">
    <text evidence="8">The sequence shown here is derived from an EMBL/GenBank/DDBJ whole genome shotgun (WGS) entry which is preliminary data.</text>
</comment>
<keyword evidence="6" id="KW-0460">Magnesium</keyword>
<dbReference type="AlphaFoldDB" id="A0AB35UJL5"/>
<proteinExistence type="predicted"/>
<keyword evidence="1" id="KW-0813">Transport</keyword>
<evidence type="ECO:0000256" key="6">
    <source>
        <dbReference type="PIRSR" id="PIRSR000699-2"/>
    </source>
</evidence>
<organism evidence="8 9">
    <name type="scientific">Dielma fastidiosa</name>
    <dbReference type="NCBI Taxonomy" id="1034346"/>
    <lineage>
        <taxon>Bacteria</taxon>
        <taxon>Bacillati</taxon>
        <taxon>Bacillota</taxon>
        <taxon>Erysipelotrichia</taxon>
        <taxon>Erysipelotrichales</taxon>
        <taxon>Erysipelotrichaceae</taxon>
        <taxon>Dielma</taxon>
    </lineage>
</organism>
<dbReference type="Proteomes" id="UP001276902">
    <property type="component" value="Unassembled WGS sequence"/>
</dbReference>